<dbReference type="EMBL" id="GBXM01091506">
    <property type="protein sequence ID" value="JAH17071.1"/>
    <property type="molecule type" value="Transcribed_RNA"/>
</dbReference>
<protein>
    <submittedName>
        <fullName evidence="1">Uncharacterized protein</fullName>
    </submittedName>
</protein>
<name>A0A0E9Q1J2_ANGAN</name>
<evidence type="ECO:0000313" key="1">
    <source>
        <dbReference type="EMBL" id="JAH10372.1"/>
    </source>
</evidence>
<accession>A0A0E9Q1J2</accession>
<reference evidence="1" key="1">
    <citation type="submission" date="2014-11" db="EMBL/GenBank/DDBJ databases">
        <authorList>
            <person name="Amaro Gonzalez C."/>
        </authorList>
    </citation>
    <scope>NUCLEOTIDE SEQUENCE</scope>
</reference>
<proteinExistence type="predicted"/>
<dbReference type="EMBL" id="GBXM01098205">
    <property type="protein sequence ID" value="JAH10372.1"/>
    <property type="molecule type" value="Transcribed_RNA"/>
</dbReference>
<reference evidence="1" key="2">
    <citation type="journal article" date="2015" name="Fish Shellfish Immunol.">
        <title>Early steps in the European eel (Anguilla anguilla)-Vibrio vulnificus interaction in the gills: Role of the RtxA13 toxin.</title>
        <authorList>
            <person name="Callol A."/>
            <person name="Pajuelo D."/>
            <person name="Ebbesson L."/>
            <person name="Teles M."/>
            <person name="MacKenzie S."/>
            <person name="Amaro C."/>
        </authorList>
    </citation>
    <scope>NUCLEOTIDE SEQUENCE</scope>
</reference>
<dbReference type="AlphaFoldDB" id="A0A0E9Q1J2"/>
<organism evidence="1">
    <name type="scientific">Anguilla anguilla</name>
    <name type="common">European freshwater eel</name>
    <name type="synonym">Muraena anguilla</name>
    <dbReference type="NCBI Taxonomy" id="7936"/>
    <lineage>
        <taxon>Eukaryota</taxon>
        <taxon>Metazoa</taxon>
        <taxon>Chordata</taxon>
        <taxon>Craniata</taxon>
        <taxon>Vertebrata</taxon>
        <taxon>Euteleostomi</taxon>
        <taxon>Actinopterygii</taxon>
        <taxon>Neopterygii</taxon>
        <taxon>Teleostei</taxon>
        <taxon>Anguilliformes</taxon>
        <taxon>Anguillidae</taxon>
        <taxon>Anguilla</taxon>
    </lineage>
</organism>
<sequence length="32" mass="3522">MWLCNSPPGSCVRGHVGAVYYMATGQLLFIFC</sequence>